<dbReference type="SMART" id="SM00423">
    <property type="entry name" value="PSI"/>
    <property type="match status" value="3"/>
</dbReference>
<dbReference type="Pfam" id="PF24479">
    <property type="entry name" value="PSI_PlexinA-B"/>
    <property type="match status" value="1"/>
</dbReference>
<dbReference type="GO" id="GO:0017154">
    <property type="term" value="F:semaphorin receptor activity"/>
    <property type="evidence" value="ECO:0007669"/>
    <property type="project" value="InterPro"/>
</dbReference>
<dbReference type="Pfam" id="PF01833">
    <property type="entry name" value="TIG"/>
    <property type="match status" value="2"/>
</dbReference>
<evidence type="ECO:0000256" key="14">
    <source>
        <dbReference type="SAM" id="SignalP"/>
    </source>
</evidence>
<dbReference type="InterPro" id="IPR008936">
    <property type="entry name" value="Rho_GTPase_activation_prot"/>
</dbReference>
<dbReference type="InterPro" id="IPR015943">
    <property type="entry name" value="WD40/YVTN_repeat-like_dom_sf"/>
</dbReference>
<dbReference type="InterPro" id="IPR041362">
    <property type="entry name" value="TIG2_plexin"/>
</dbReference>
<dbReference type="Pfam" id="PF08337">
    <property type="entry name" value="Plexin_cytopl"/>
    <property type="match status" value="1"/>
</dbReference>
<feature type="transmembrane region" description="Helical" evidence="13">
    <location>
        <begin position="1306"/>
        <end position="1329"/>
    </location>
</feature>
<dbReference type="PROSITE" id="PS51004">
    <property type="entry name" value="SEMA"/>
    <property type="match status" value="1"/>
</dbReference>
<evidence type="ECO:0000256" key="11">
    <source>
        <dbReference type="ARBA" id="ARBA00023180"/>
    </source>
</evidence>
<dbReference type="Pfam" id="PF17960">
    <property type="entry name" value="TIG_plexin"/>
    <property type="match status" value="1"/>
</dbReference>
<feature type="chain" id="PRO_5026247216" evidence="14">
    <location>
        <begin position="27"/>
        <end position="1944"/>
    </location>
</feature>
<dbReference type="Gene3D" id="3.30.1680.10">
    <property type="entry name" value="ligand-binding face of the semaphorins, domain 2"/>
    <property type="match status" value="1"/>
</dbReference>
<dbReference type="GO" id="GO:0002116">
    <property type="term" value="C:semaphorin receptor complex"/>
    <property type="evidence" value="ECO:0007669"/>
    <property type="project" value="TreeGrafter"/>
</dbReference>
<dbReference type="InterPro" id="IPR001627">
    <property type="entry name" value="Semap_dom"/>
</dbReference>
<dbReference type="FunFam" id="2.60.40.10:FF:000203">
    <property type="entry name" value="Plexin B2"/>
    <property type="match status" value="1"/>
</dbReference>
<dbReference type="SMART" id="SM00630">
    <property type="entry name" value="Sema"/>
    <property type="match status" value="1"/>
</dbReference>
<dbReference type="InterPro" id="IPR031148">
    <property type="entry name" value="Plexin"/>
</dbReference>
<comment type="caution">
    <text evidence="12">Lacks conserved residue(s) required for the propagation of feature annotation.</text>
</comment>
<comment type="similarity">
    <text evidence="2">Belongs to the plexin family.</text>
</comment>
<dbReference type="InterPro" id="IPR002909">
    <property type="entry name" value="IPT_dom"/>
</dbReference>
<dbReference type="PANTHER" id="PTHR22625:SF44">
    <property type="entry name" value="PLEXIN-B"/>
    <property type="match status" value="1"/>
</dbReference>
<keyword evidence="3" id="KW-1003">Cell membrane</keyword>
<comment type="subcellular location">
    <subcellularLocation>
        <location evidence="1">Cell membrane</location>
        <topology evidence="1">Single-pass type I membrane protein</topology>
    </subcellularLocation>
</comment>
<evidence type="ECO:0000256" key="10">
    <source>
        <dbReference type="ARBA" id="ARBA00023170"/>
    </source>
</evidence>
<evidence type="ECO:0000256" key="2">
    <source>
        <dbReference type="ARBA" id="ARBA00010297"/>
    </source>
</evidence>
<dbReference type="SMART" id="SM00429">
    <property type="entry name" value="IPT"/>
    <property type="match status" value="2"/>
</dbReference>
<dbReference type="PANTHER" id="PTHR22625">
    <property type="entry name" value="PLEXIN"/>
    <property type="match status" value="1"/>
</dbReference>
<dbReference type="CDD" id="cd12205">
    <property type="entry name" value="RasGAP_plexin"/>
    <property type="match status" value="1"/>
</dbReference>
<dbReference type="Gene3D" id="2.130.10.10">
    <property type="entry name" value="YVTN repeat-like/Quinoprotein amine dehydrogenase"/>
    <property type="match status" value="1"/>
</dbReference>
<keyword evidence="8 13" id="KW-0472">Membrane</keyword>
<dbReference type="InterPro" id="IPR036352">
    <property type="entry name" value="Semap_dom_sf"/>
</dbReference>
<dbReference type="GO" id="GO:0005886">
    <property type="term" value="C:plasma membrane"/>
    <property type="evidence" value="ECO:0007669"/>
    <property type="project" value="UniProtKB-SubCell"/>
</dbReference>
<evidence type="ECO:0000256" key="12">
    <source>
        <dbReference type="PROSITE-ProRule" id="PRU00352"/>
    </source>
</evidence>
<dbReference type="EMBL" id="LR789099">
    <property type="protein sequence ID" value="CAB3264961.1"/>
    <property type="molecule type" value="mRNA"/>
</dbReference>
<organism evidence="16">
    <name type="scientific">Phallusia mammillata</name>
    <dbReference type="NCBI Taxonomy" id="59560"/>
    <lineage>
        <taxon>Eukaryota</taxon>
        <taxon>Metazoa</taxon>
        <taxon>Chordata</taxon>
        <taxon>Tunicata</taxon>
        <taxon>Ascidiacea</taxon>
        <taxon>Phlebobranchia</taxon>
        <taxon>Ascidiidae</taxon>
        <taxon>Phallusia</taxon>
    </lineage>
</organism>
<dbReference type="SUPFAM" id="SSF101912">
    <property type="entry name" value="Sema domain"/>
    <property type="match status" value="1"/>
</dbReference>
<keyword evidence="7 13" id="KW-1133">Transmembrane helix</keyword>
<evidence type="ECO:0000256" key="6">
    <source>
        <dbReference type="ARBA" id="ARBA00022737"/>
    </source>
</evidence>
<keyword evidence="5 14" id="KW-0732">Signal</keyword>
<evidence type="ECO:0000256" key="5">
    <source>
        <dbReference type="ARBA" id="ARBA00022729"/>
    </source>
</evidence>
<gene>
    <name evidence="16" type="primary">Plxnb2-002</name>
</gene>
<dbReference type="Gene3D" id="3.10.20.90">
    <property type="entry name" value="Phosphatidylinositol 3-kinase Catalytic Subunit, Chain A, domain 1"/>
    <property type="match status" value="1"/>
</dbReference>
<dbReference type="Pfam" id="PF18020">
    <property type="entry name" value="TIG_2"/>
    <property type="match status" value="1"/>
</dbReference>
<evidence type="ECO:0000256" key="3">
    <source>
        <dbReference type="ARBA" id="ARBA00022475"/>
    </source>
</evidence>
<dbReference type="InterPro" id="IPR013783">
    <property type="entry name" value="Ig-like_fold"/>
</dbReference>
<dbReference type="InterPro" id="IPR046800">
    <property type="entry name" value="Plexin_RBD"/>
</dbReference>
<dbReference type="GO" id="GO:0008360">
    <property type="term" value="P:regulation of cell shape"/>
    <property type="evidence" value="ECO:0007669"/>
    <property type="project" value="TreeGrafter"/>
</dbReference>
<evidence type="ECO:0000256" key="4">
    <source>
        <dbReference type="ARBA" id="ARBA00022692"/>
    </source>
</evidence>
<dbReference type="GO" id="GO:0007162">
    <property type="term" value="P:negative regulation of cell adhesion"/>
    <property type="evidence" value="ECO:0007669"/>
    <property type="project" value="TreeGrafter"/>
</dbReference>
<dbReference type="InterPro" id="IPR013548">
    <property type="entry name" value="Plexin_cytoplasmic_RasGAP_dom"/>
</dbReference>
<proteinExistence type="evidence at transcript level"/>
<dbReference type="Pfam" id="PF20170">
    <property type="entry name" value="Plexin_RBD"/>
    <property type="match status" value="1"/>
</dbReference>
<name>A0A6F9DP43_9ASCI</name>
<evidence type="ECO:0000256" key="1">
    <source>
        <dbReference type="ARBA" id="ARBA00004251"/>
    </source>
</evidence>
<dbReference type="InterPro" id="IPR057533">
    <property type="entry name" value="PSI_Plexin-B"/>
</dbReference>
<evidence type="ECO:0000256" key="9">
    <source>
        <dbReference type="ARBA" id="ARBA00023157"/>
    </source>
</evidence>
<dbReference type="Gene3D" id="2.60.40.10">
    <property type="entry name" value="Immunoglobulins"/>
    <property type="match status" value="4"/>
</dbReference>
<keyword evidence="10" id="KW-0675">Receptor</keyword>
<evidence type="ECO:0000256" key="13">
    <source>
        <dbReference type="SAM" id="Phobius"/>
    </source>
</evidence>
<keyword evidence="4 13" id="KW-0812">Transmembrane</keyword>
<dbReference type="Pfam" id="PF24317">
    <property type="entry name" value="PSI_Plexin-B"/>
    <property type="match status" value="1"/>
</dbReference>
<evidence type="ECO:0000256" key="8">
    <source>
        <dbReference type="ARBA" id="ARBA00023136"/>
    </source>
</evidence>
<dbReference type="SUPFAM" id="SSF103575">
    <property type="entry name" value="Plexin repeat"/>
    <property type="match status" value="1"/>
</dbReference>
<dbReference type="Gene3D" id="1.10.506.10">
    <property type="entry name" value="GTPase Activation - p120gap, domain 1"/>
    <property type="match status" value="1"/>
</dbReference>
<dbReference type="InterPro" id="IPR041019">
    <property type="entry name" value="TIG1_plexin"/>
</dbReference>
<dbReference type="Pfam" id="PF01437">
    <property type="entry name" value="PSI"/>
    <property type="match status" value="1"/>
</dbReference>
<evidence type="ECO:0000313" key="16">
    <source>
        <dbReference type="EMBL" id="CAB3264961.1"/>
    </source>
</evidence>
<sequence>MSLLCLKFRWALCVLFLTNFLNTAQGNVVNGELKRYVKNSFAPRDAVMNHLTIHNNNVYVGARNRLYQLDRSLQLLHNVTTGPVMDNVNCKPHEDMCSLKMLTNNTNKLLLVDVQNNRLIVCGSVYQGTCKTRSLEDINQVLYDISQNQPLGVVDADFVACNEEACSTVGVITEGPTVNNNVLYVSTTLTSHLLRHDYSISTHSLAHDLTKENNLFRLTIDKTSDDGSVFKKPKDHSTRDYKYTFATGNEDGFVYFVFNHSLQNDVSKAMVARICKSDPFYDSYIEMPLECAQVNANHLLAANYIPDSSKVNSDGTLYLLFSKDNQVNSALCGIKKSELDYLFYNTMEVCYKSSGYNGSNQTANLIKSNLDNGCVNDQGQKWLKDKDNLTDEVIVVSDISLNYYLDYKVPKKSILCGAFYLPSQIRRLVVTQVKLLFQKSGFTFSAITTNQTGTNNKTTVAFIGTTSGLVIQVNLNTGQEYSSIPVGDPILTDFVWDTTPNLAVPHLYVQTKQKVLRIQVAACEKFATCDLCVTSRDPYCGWCILENRCSTKEQCTTANFDQTRWIAPDSTKCIRASPPEPRERAVNGEITTKVYLLPVLEGGESYECLFDDEFAVGGSVQKRSSYTEVRCQAPTEEDLLASAYGQDYVNVSLSLRYRKNNISVSIVSTTAIFYDCHAHGKNLQINTPCSGCLSSKWGCNWCTGDHMCKAREEQQDSCITNPMQCPTFTEVSPADRLIPVGQPHTITLAGKNLPTQLTTYWCHVTIGQDEPIKVEAQRNGNNVTCESRKYNYTKYAVTATASIRVTWKLKFVVDFQQSTPLTFYKCSVTRSDCSLCVASDSMYKCGWCDNKQACTIESSCPASQSWITDASLCPVHAIQGFSPMSGPLLGGTKLTITGINMGTQPQDIQQVTVAGQPCKILNQYYQTSLKVVCQTAKSSKRSGKISVTIRNETKESKEDFVYRDPIPSQLFPILGPQAGGTLINITGDFLNTGSDITVSIGDSLSCDIQETNYSYLTCVTQEAPRPIANMTVTLTFDQLSLSLKQRFTYTANPQIHKVYSLSEGPSLGSFLGGGRNISFEGNNLTSVQTPIFFVETGYPDITNHQQRRKREVFDKHHFLRSVMRKRSIETVNIDKALSAFTSYKYSSICTVVNATFMYCPSPTITSLVMNVSSNITQYVKLPAKLSLSMDKYKADLKTFGNLTYLPNPRVEQLTDQDKLYKENDFLVLRIYDLNQQAITKDEIIVMVGSSRCLLKAFITEEPLCKVPKKEGDASSYPVELTIGNLRHNIGTIKYATDDSGTGITTYVLAIVIPVTVGLIVLIIAIVCVCMKKSYKSNKNDFQKAMESMEMSVRADFRKAFAELSIDMDDLAGDVGDYGIPCLDYRTYITNLFFPSHRYHPCMHEPTEDSEIPPDLEHGLAQFLLLLSNHNFLSVFVHTLEDQKNFGTRDKGNVASLLSVVLHEKLDYFTEIMKSLVSDLISNNVMRNPKLVMRRSDSVAERMLSNWMYICLYPYLRDSAGGPLFLLLKAIKQQVSKGPLDAITGKARYTLSDDRLLKEDIEFDILTLFIETNDEEPVIVKVLSCDSVAQVKEKVMDAVYKRVPFSQRPRTDQLDIEWRTGRNGHLVLPTQDFTVEPGSRWRRLMSISDYKVANNATLALIRKQQEYEDSQDMSSMLSNHSMETSPLSPMLPEEASTKMYHLVKYNDDNETKRESTIPKDKHKHIPELYLLRLVNMKGILQNYVDKVMQAILDKNIVPCPVRHFFHFLDEIASKNGITDPEILHIWKTNSFLSRFWVTLLKNPEAVFDVEKPDTIASSMAVISQTFIDACSVNEHKPTKDSPINKQIYAKEIPNYKKMVQEYYKVVKEQHPISDQEVNTYIAEISRSHACKFDKNRALRDLWCFMSKYYEEIKEALENDPNVTPAVIQKLEQSNRLIENNSTNND</sequence>
<dbReference type="SUPFAM" id="SSF48350">
    <property type="entry name" value="GTPase activation domain, GAP"/>
    <property type="match status" value="1"/>
</dbReference>
<dbReference type="SUPFAM" id="SSF81296">
    <property type="entry name" value="E set domains"/>
    <property type="match status" value="2"/>
</dbReference>
<keyword evidence="11" id="KW-0325">Glycoprotein</keyword>
<feature type="domain" description="Sema" evidence="15">
    <location>
        <begin position="25"/>
        <end position="520"/>
    </location>
</feature>
<feature type="signal peptide" evidence="14">
    <location>
        <begin position="1"/>
        <end position="26"/>
    </location>
</feature>
<evidence type="ECO:0000259" key="15">
    <source>
        <dbReference type="PROSITE" id="PS51004"/>
    </source>
</evidence>
<dbReference type="GO" id="GO:0050772">
    <property type="term" value="P:positive regulation of axonogenesis"/>
    <property type="evidence" value="ECO:0007669"/>
    <property type="project" value="TreeGrafter"/>
</dbReference>
<dbReference type="GO" id="GO:0030334">
    <property type="term" value="P:regulation of cell migration"/>
    <property type="evidence" value="ECO:0007669"/>
    <property type="project" value="TreeGrafter"/>
</dbReference>
<dbReference type="Pfam" id="PF01403">
    <property type="entry name" value="Sema"/>
    <property type="match status" value="1"/>
</dbReference>
<keyword evidence="9" id="KW-1015">Disulfide bond</keyword>
<accession>A0A6F9DP43</accession>
<keyword evidence="6" id="KW-0677">Repeat</keyword>
<evidence type="ECO:0000256" key="7">
    <source>
        <dbReference type="ARBA" id="ARBA00022989"/>
    </source>
</evidence>
<protein>
    <submittedName>
        <fullName evidence="16">Plexin-B1</fullName>
    </submittedName>
</protein>
<reference evidence="16" key="1">
    <citation type="submission" date="2020-04" db="EMBL/GenBank/DDBJ databases">
        <authorList>
            <person name="Neveu A P."/>
        </authorList>
    </citation>
    <scope>NUCLEOTIDE SEQUENCE</scope>
    <source>
        <tissue evidence="16">Whole embryo</tissue>
    </source>
</reference>
<dbReference type="InterPro" id="IPR014756">
    <property type="entry name" value="Ig_E-set"/>
</dbReference>
<dbReference type="InterPro" id="IPR016201">
    <property type="entry name" value="PSI"/>
</dbReference>
<dbReference type="InterPro" id="IPR002165">
    <property type="entry name" value="Plexin_repeat"/>
</dbReference>